<dbReference type="RefSeq" id="WP_015324005.1">
    <property type="nucleotide sequence ID" value="NC_019977.1"/>
</dbReference>
<dbReference type="KEGG" id="mhz:Metho_0572"/>
<dbReference type="EMBL" id="CP003362">
    <property type="protein sequence ID" value="AGB48837.1"/>
    <property type="molecule type" value="Genomic_DNA"/>
</dbReference>
<evidence type="ECO:0000313" key="2">
    <source>
        <dbReference type="EMBL" id="AGB48837.1"/>
    </source>
</evidence>
<proteinExistence type="predicted"/>
<accession>L0KTV7</accession>
<dbReference type="GeneID" id="14407678"/>
<keyword evidence="1" id="KW-0812">Transmembrane</keyword>
<organism evidence="2 3">
    <name type="scientific">Methanomethylovorans hollandica (strain DSM 15978 / NBRC 107637 / DMS1)</name>
    <dbReference type="NCBI Taxonomy" id="867904"/>
    <lineage>
        <taxon>Archaea</taxon>
        <taxon>Methanobacteriati</taxon>
        <taxon>Methanobacteriota</taxon>
        <taxon>Stenosarchaea group</taxon>
        <taxon>Methanomicrobia</taxon>
        <taxon>Methanosarcinales</taxon>
        <taxon>Methanosarcinaceae</taxon>
        <taxon>Methanomethylovorans</taxon>
    </lineage>
</organism>
<reference evidence="3" key="1">
    <citation type="submission" date="2012-02" db="EMBL/GenBank/DDBJ databases">
        <title>Complete sequence of chromosome of Methanomethylovorans hollandica DSM 15978.</title>
        <authorList>
            <person name="Lucas S."/>
            <person name="Copeland A."/>
            <person name="Lapidus A."/>
            <person name="Glavina del Rio T."/>
            <person name="Dalin E."/>
            <person name="Tice H."/>
            <person name="Bruce D."/>
            <person name="Goodwin L."/>
            <person name="Pitluck S."/>
            <person name="Peters L."/>
            <person name="Mikhailova N."/>
            <person name="Held B."/>
            <person name="Kyrpides N."/>
            <person name="Mavromatis K."/>
            <person name="Ivanova N."/>
            <person name="Brettin T."/>
            <person name="Detter J.C."/>
            <person name="Han C."/>
            <person name="Larimer F."/>
            <person name="Land M."/>
            <person name="Hauser L."/>
            <person name="Markowitz V."/>
            <person name="Cheng J.-F."/>
            <person name="Hugenholtz P."/>
            <person name="Woyke T."/>
            <person name="Wu D."/>
            <person name="Spring S."/>
            <person name="Schroeder M."/>
            <person name="Brambilla E."/>
            <person name="Klenk H.-P."/>
            <person name="Eisen J.A."/>
        </authorList>
    </citation>
    <scope>NUCLEOTIDE SEQUENCE [LARGE SCALE GENOMIC DNA]</scope>
    <source>
        <strain evidence="3">DSM 15978 / NBRC 107637 / DMS1</strain>
    </source>
</reference>
<gene>
    <name evidence="2" type="ordered locus">Metho_0572</name>
</gene>
<evidence type="ECO:0000256" key="1">
    <source>
        <dbReference type="SAM" id="Phobius"/>
    </source>
</evidence>
<dbReference type="AlphaFoldDB" id="L0KTV7"/>
<keyword evidence="1" id="KW-0472">Membrane</keyword>
<dbReference type="Proteomes" id="UP000010866">
    <property type="component" value="Chromosome"/>
</dbReference>
<keyword evidence="3" id="KW-1185">Reference proteome</keyword>
<dbReference type="HOGENOM" id="CLU_117969_0_0_2"/>
<keyword evidence="1" id="KW-1133">Transmembrane helix</keyword>
<feature type="transmembrane region" description="Helical" evidence="1">
    <location>
        <begin position="20"/>
        <end position="40"/>
    </location>
</feature>
<sequence length="196" mass="21802">MRRRFLTDAEGIDTIPLKMIVYLAITGCVLALVAISWNTIVPLKQGYDVEKQLSEASLELLSLQKGKARDLSLFSSAQGSMCSLELDFPREITYLGFGVDPDPDNDGNVTNSAWDIENNTIIYRYNNGVKKRWIIEGEKIHFCQGRLSAGGTWLPEEISDPSNNMGMGVVIEKPISGTYVFELVRSDGTFTLSHFS</sequence>
<protein>
    <submittedName>
        <fullName evidence="2">Uncharacterized protein</fullName>
    </submittedName>
</protein>
<dbReference type="STRING" id="867904.Metho_0572"/>
<evidence type="ECO:0000313" key="3">
    <source>
        <dbReference type="Proteomes" id="UP000010866"/>
    </source>
</evidence>
<name>L0KTV7_METHD</name>